<dbReference type="PROSITE" id="PS00105">
    <property type="entry name" value="AA_TRANSFER_CLASS_1"/>
    <property type="match status" value="1"/>
</dbReference>
<evidence type="ECO:0000256" key="1">
    <source>
        <dbReference type="ARBA" id="ARBA00001933"/>
    </source>
</evidence>
<organism evidence="10 11">
    <name type="scientific">Steccherinum ochraceum</name>
    <dbReference type="NCBI Taxonomy" id="92696"/>
    <lineage>
        <taxon>Eukaryota</taxon>
        <taxon>Fungi</taxon>
        <taxon>Dikarya</taxon>
        <taxon>Basidiomycota</taxon>
        <taxon>Agaricomycotina</taxon>
        <taxon>Agaricomycetes</taxon>
        <taxon>Polyporales</taxon>
        <taxon>Steccherinaceae</taxon>
        <taxon>Steccherinum</taxon>
    </lineage>
</organism>
<keyword evidence="4 7" id="KW-0032">Aminotransferase</keyword>
<dbReference type="GO" id="GO:0005829">
    <property type="term" value="C:cytosol"/>
    <property type="evidence" value="ECO:0007669"/>
    <property type="project" value="TreeGrafter"/>
</dbReference>
<evidence type="ECO:0000256" key="3">
    <source>
        <dbReference type="ARBA" id="ARBA00011738"/>
    </source>
</evidence>
<dbReference type="FunFam" id="3.40.640.10:FF:000064">
    <property type="entry name" value="Aspartate aminotransferase"/>
    <property type="match status" value="1"/>
</dbReference>
<dbReference type="EMBL" id="RWJN01000582">
    <property type="protein sequence ID" value="TCD60529.1"/>
    <property type="molecule type" value="Genomic_DNA"/>
</dbReference>
<dbReference type="CDD" id="cd00609">
    <property type="entry name" value="AAT_like"/>
    <property type="match status" value="1"/>
</dbReference>
<dbReference type="PANTHER" id="PTHR11879:SF55">
    <property type="entry name" value="GLUTAMATE OXALOACETATE TRANSAMINASE 1, ISOFORM B"/>
    <property type="match status" value="1"/>
</dbReference>
<evidence type="ECO:0000256" key="6">
    <source>
        <dbReference type="ARBA" id="ARBA00022898"/>
    </source>
</evidence>
<accession>A0A4R0R942</accession>
<dbReference type="InterPro" id="IPR015421">
    <property type="entry name" value="PyrdxlP-dep_Trfase_major"/>
</dbReference>
<feature type="region of interest" description="Disordered" evidence="8">
    <location>
        <begin position="1"/>
        <end position="29"/>
    </location>
</feature>
<dbReference type="InterPro" id="IPR015422">
    <property type="entry name" value="PyrdxlP-dep_Trfase_small"/>
</dbReference>
<name>A0A4R0R942_9APHY</name>
<evidence type="ECO:0000256" key="8">
    <source>
        <dbReference type="SAM" id="MobiDB-lite"/>
    </source>
</evidence>
<reference evidence="10 11" key="1">
    <citation type="submission" date="2018-11" db="EMBL/GenBank/DDBJ databases">
        <title>Genome assembly of Steccherinum ochraceum LE-BIN_3174, the white-rot fungus of the Steccherinaceae family (The Residual Polyporoid clade, Polyporales, Basidiomycota).</title>
        <authorList>
            <person name="Fedorova T.V."/>
            <person name="Glazunova O.A."/>
            <person name="Landesman E.O."/>
            <person name="Moiseenko K.V."/>
            <person name="Psurtseva N.V."/>
            <person name="Savinova O.S."/>
            <person name="Shakhova N.V."/>
            <person name="Tyazhelova T.V."/>
            <person name="Vasina D.V."/>
        </authorList>
    </citation>
    <scope>NUCLEOTIDE SEQUENCE [LARGE SCALE GENOMIC DNA]</scope>
    <source>
        <strain evidence="10 11">LE-BIN_3174</strain>
    </source>
</reference>
<dbReference type="Pfam" id="PF00155">
    <property type="entry name" value="Aminotran_1_2"/>
    <property type="match status" value="1"/>
</dbReference>
<dbReference type="GO" id="GO:0004069">
    <property type="term" value="F:L-aspartate:2-oxoglutarate aminotransferase activity"/>
    <property type="evidence" value="ECO:0007669"/>
    <property type="project" value="UniProtKB-EC"/>
</dbReference>
<keyword evidence="11" id="KW-1185">Reference proteome</keyword>
<gene>
    <name evidence="10" type="primary">AAT2</name>
    <name evidence="10" type="ORF">EIP91_009925</name>
</gene>
<dbReference type="Gene3D" id="3.90.1150.10">
    <property type="entry name" value="Aspartate Aminotransferase, domain 1"/>
    <property type="match status" value="1"/>
</dbReference>
<protein>
    <recommendedName>
        <fullName evidence="7">Aspartate aminotransferase</fullName>
        <ecNumber evidence="7">2.6.1.1</ecNumber>
    </recommendedName>
</protein>
<dbReference type="GO" id="GO:0030170">
    <property type="term" value="F:pyridoxal phosphate binding"/>
    <property type="evidence" value="ECO:0007669"/>
    <property type="project" value="InterPro"/>
</dbReference>
<evidence type="ECO:0000313" key="11">
    <source>
        <dbReference type="Proteomes" id="UP000292702"/>
    </source>
</evidence>
<dbReference type="PANTHER" id="PTHR11879">
    <property type="entry name" value="ASPARTATE AMINOTRANSFERASE"/>
    <property type="match status" value="1"/>
</dbReference>
<comment type="miscellaneous">
    <text evidence="7">In eukaryotes there are cytoplasmic, mitochondrial and chloroplastic isozymes.</text>
</comment>
<proteinExistence type="inferred from homology"/>
<dbReference type="FunFam" id="3.90.1150.10:FF:000001">
    <property type="entry name" value="Aspartate aminotransferase"/>
    <property type="match status" value="1"/>
</dbReference>
<evidence type="ECO:0000256" key="7">
    <source>
        <dbReference type="RuleBase" id="RU000480"/>
    </source>
</evidence>
<dbReference type="GO" id="GO:0006532">
    <property type="term" value="P:aspartate biosynthetic process"/>
    <property type="evidence" value="ECO:0007669"/>
    <property type="project" value="TreeGrafter"/>
</dbReference>
<dbReference type="AlphaFoldDB" id="A0A4R0R942"/>
<dbReference type="EC" id="2.6.1.1" evidence="7"/>
<dbReference type="Proteomes" id="UP000292702">
    <property type="component" value="Unassembled WGS sequence"/>
</dbReference>
<dbReference type="NCBIfam" id="NF006719">
    <property type="entry name" value="PRK09257.1"/>
    <property type="match status" value="1"/>
</dbReference>
<evidence type="ECO:0000259" key="9">
    <source>
        <dbReference type="Pfam" id="PF00155"/>
    </source>
</evidence>
<dbReference type="STRING" id="92696.A0A4R0R942"/>
<dbReference type="Gene3D" id="3.40.640.10">
    <property type="entry name" value="Type I PLP-dependent aspartate aminotransferase-like (Major domain)"/>
    <property type="match status" value="1"/>
</dbReference>
<comment type="cofactor">
    <cofactor evidence="1">
        <name>pyridoxal 5'-phosphate</name>
        <dbReference type="ChEBI" id="CHEBI:597326"/>
    </cofactor>
</comment>
<comment type="caution">
    <text evidence="10">The sequence shown here is derived from an EMBL/GenBank/DDBJ whole genome shotgun (WGS) entry which is preliminary data.</text>
</comment>
<evidence type="ECO:0000313" key="10">
    <source>
        <dbReference type="EMBL" id="TCD60529.1"/>
    </source>
</evidence>
<dbReference type="InterPro" id="IPR004839">
    <property type="entry name" value="Aminotransferase_I/II_large"/>
</dbReference>
<comment type="catalytic activity">
    <reaction evidence="7">
        <text>L-aspartate + 2-oxoglutarate = oxaloacetate + L-glutamate</text>
        <dbReference type="Rhea" id="RHEA:21824"/>
        <dbReference type="ChEBI" id="CHEBI:16452"/>
        <dbReference type="ChEBI" id="CHEBI:16810"/>
        <dbReference type="ChEBI" id="CHEBI:29985"/>
        <dbReference type="ChEBI" id="CHEBI:29991"/>
        <dbReference type="EC" id="2.6.1.1"/>
    </reaction>
</comment>
<feature type="domain" description="Aminotransferase class I/classII large" evidence="9">
    <location>
        <begin position="83"/>
        <end position="458"/>
    </location>
</feature>
<evidence type="ECO:0000256" key="4">
    <source>
        <dbReference type="ARBA" id="ARBA00022576"/>
    </source>
</evidence>
<keyword evidence="5 7" id="KW-0808">Transferase</keyword>
<comment type="subunit">
    <text evidence="3 7">Homodimer.</text>
</comment>
<sequence>MANRVRQVLTHLAGPSPSNTNEKKKMSESVHGGEHDFLGLGWEIAENLIMGNAQKLGMALRPLPQIGHIFQLTASYKADPFPQKINLGVGAYRDDDNKPWVLPVVKKATNILVNDPAVDHEYLPITGLPQFTSAAAKLILGKDSPAIAEERVSSVQTISGTGANHLGALFLSRFYAFPRDGGREKTVYLSNPTWANHRAIFNNVGIQHVDYQYWDPKTNGLAFKELLDTLNTAPDRSVFLLHPCAHNPTGVDPTQAQWEQISDVLLKKHHYAFLDCAYQGFASGDLDKDAWAVRRFVEKGVPMLVCQSFAKNAGLYGERVGALHIVAPTKEAADKVKSQLSILSRSEISNPPAHGARLVALILNDPALFEQWKDDIRTMANRIIAMRKELHRLLTEELKTPGNWDHIVNQIGMFSFTGINSEASKALTEQAHVYLTTNGRISMAGLNTKNIRYFAENLDKVVRAQEAQTLQKL</sequence>
<dbReference type="InterPro" id="IPR015424">
    <property type="entry name" value="PyrdxlP-dep_Trfase"/>
</dbReference>
<comment type="similarity">
    <text evidence="2">Belongs to the class-I pyridoxal-phosphate-dependent aminotransferase family.</text>
</comment>
<dbReference type="InterPro" id="IPR004838">
    <property type="entry name" value="NHTrfase_class1_PyrdxlP-BS"/>
</dbReference>
<evidence type="ECO:0000256" key="5">
    <source>
        <dbReference type="ARBA" id="ARBA00022679"/>
    </source>
</evidence>
<dbReference type="OrthoDB" id="6752799at2759"/>
<dbReference type="InterPro" id="IPR000796">
    <property type="entry name" value="Asp_trans"/>
</dbReference>
<dbReference type="SUPFAM" id="SSF53383">
    <property type="entry name" value="PLP-dependent transferases"/>
    <property type="match status" value="1"/>
</dbReference>
<evidence type="ECO:0000256" key="2">
    <source>
        <dbReference type="ARBA" id="ARBA00007441"/>
    </source>
</evidence>
<keyword evidence="6" id="KW-0663">Pyridoxal phosphate</keyword>
<dbReference type="PRINTS" id="PR00799">
    <property type="entry name" value="TRANSAMINASE"/>
</dbReference>